<dbReference type="InterPro" id="IPR037523">
    <property type="entry name" value="VOC_core"/>
</dbReference>
<dbReference type="AlphaFoldDB" id="A0A4R2JBQ9"/>
<dbReference type="PANTHER" id="PTHR33993:SF14">
    <property type="entry name" value="GB|AAF24581.1"/>
    <property type="match status" value="1"/>
</dbReference>
<dbReference type="CDD" id="cd07246">
    <property type="entry name" value="VOC_like"/>
    <property type="match status" value="1"/>
</dbReference>
<protein>
    <submittedName>
        <fullName evidence="2">Putative glyoxalase superfamily protein PhnB</fullName>
    </submittedName>
</protein>
<reference evidence="2 3" key="1">
    <citation type="submission" date="2019-03" db="EMBL/GenBank/DDBJ databases">
        <title>Genomic Encyclopedia of Type Strains, Phase IV (KMG-IV): sequencing the most valuable type-strain genomes for metagenomic binning, comparative biology and taxonomic classification.</title>
        <authorList>
            <person name="Goeker M."/>
        </authorList>
    </citation>
    <scope>NUCLEOTIDE SEQUENCE [LARGE SCALE GENOMIC DNA]</scope>
    <source>
        <strain evidence="2 3">DSM 45934</strain>
    </source>
</reference>
<evidence type="ECO:0000259" key="1">
    <source>
        <dbReference type="PROSITE" id="PS51819"/>
    </source>
</evidence>
<dbReference type="OrthoDB" id="9795306at2"/>
<proteinExistence type="predicted"/>
<dbReference type="InterPro" id="IPR052164">
    <property type="entry name" value="Anthracycline_SecMetBiosynth"/>
</dbReference>
<evidence type="ECO:0000313" key="2">
    <source>
        <dbReference type="EMBL" id="TCO56923.1"/>
    </source>
</evidence>
<feature type="domain" description="VOC" evidence="1">
    <location>
        <begin position="48"/>
        <end position="166"/>
    </location>
</feature>
<dbReference type="PROSITE" id="PS51819">
    <property type="entry name" value="VOC"/>
    <property type="match status" value="2"/>
</dbReference>
<sequence length="284" mass="31033">MTDPLDALRRPVEPVTPDPRFAAELRDKLRRAILTGEDMTTITAAELRLHTMTPYLAVTDARAALDFYVDVFGAVRRSDPIVMADGRIGHAELAIGDSVLMLADEYPEIRHVPGGSIRIEVQDAQAVVDRAVARGADLISPVARTQYNHGGTIRDPYGNRWLVAQAPPRAEPPAKHGEVGYYTFNVPDPDAAKEFYGAVLGWEFTPGRLEGNWHVQGSGLMGGVSGTGGQQGWKVMFAVDDLPEAMASVRTHGGQVGAPEDHPYGRTVDCVDNQGFEFWLWQQT</sequence>
<dbReference type="CDD" id="cd07247">
    <property type="entry name" value="SgaA_N_like"/>
    <property type="match status" value="1"/>
</dbReference>
<dbReference type="InterPro" id="IPR004360">
    <property type="entry name" value="Glyas_Fos-R_dOase_dom"/>
</dbReference>
<comment type="caution">
    <text evidence="2">The sequence shown here is derived from an EMBL/GenBank/DDBJ whole genome shotgun (WGS) entry which is preliminary data.</text>
</comment>
<dbReference type="Gene3D" id="3.30.720.110">
    <property type="match status" value="1"/>
</dbReference>
<gene>
    <name evidence="2" type="ORF">EV192_106398</name>
</gene>
<feature type="domain" description="VOC" evidence="1">
    <location>
        <begin position="178"/>
        <end position="283"/>
    </location>
</feature>
<accession>A0A4R2JBQ9</accession>
<dbReference type="RefSeq" id="WP_132120568.1">
    <property type="nucleotide sequence ID" value="NZ_SLWS01000006.1"/>
</dbReference>
<dbReference type="Pfam" id="PF00903">
    <property type="entry name" value="Glyoxalase"/>
    <property type="match status" value="1"/>
</dbReference>
<dbReference type="SUPFAM" id="SSF54593">
    <property type="entry name" value="Glyoxalase/Bleomycin resistance protein/Dihydroxybiphenyl dioxygenase"/>
    <property type="match status" value="2"/>
</dbReference>
<dbReference type="Pfam" id="PF18029">
    <property type="entry name" value="Glyoxalase_6"/>
    <property type="match status" value="1"/>
</dbReference>
<dbReference type="Proteomes" id="UP000295680">
    <property type="component" value="Unassembled WGS sequence"/>
</dbReference>
<dbReference type="PANTHER" id="PTHR33993">
    <property type="entry name" value="GLYOXALASE-RELATED"/>
    <property type="match status" value="1"/>
</dbReference>
<dbReference type="InterPro" id="IPR041581">
    <property type="entry name" value="Glyoxalase_6"/>
</dbReference>
<dbReference type="InterPro" id="IPR029068">
    <property type="entry name" value="Glyas_Bleomycin-R_OHBP_Dase"/>
</dbReference>
<organism evidence="2 3">
    <name type="scientific">Actinocrispum wychmicini</name>
    <dbReference type="NCBI Taxonomy" id="1213861"/>
    <lineage>
        <taxon>Bacteria</taxon>
        <taxon>Bacillati</taxon>
        <taxon>Actinomycetota</taxon>
        <taxon>Actinomycetes</taxon>
        <taxon>Pseudonocardiales</taxon>
        <taxon>Pseudonocardiaceae</taxon>
        <taxon>Actinocrispum</taxon>
    </lineage>
</organism>
<keyword evidence="3" id="KW-1185">Reference proteome</keyword>
<dbReference type="EMBL" id="SLWS01000006">
    <property type="protein sequence ID" value="TCO56923.1"/>
    <property type="molecule type" value="Genomic_DNA"/>
</dbReference>
<dbReference type="Gene3D" id="3.30.720.120">
    <property type="match status" value="1"/>
</dbReference>
<dbReference type="Gene3D" id="3.10.180.10">
    <property type="entry name" value="2,3-Dihydroxybiphenyl 1,2-Dioxygenase, domain 1"/>
    <property type="match status" value="1"/>
</dbReference>
<evidence type="ECO:0000313" key="3">
    <source>
        <dbReference type="Proteomes" id="UP000295680"/>
    </source>
</evidence>
<name>A0A4R2JBQ9_9PSEU</name>